<dbReference type="Gene3D" id="3.40.430.10">
    <property type="entry name" value="Dihydrofolate Reductase, subunit A"/>
    <property type="match status" value="1"/>
</dbReference>
<keyword evidence="2" id="KW-0560">Oxidoreductase</keyword>
<dbReference type="STRING" id="76859.RN98_03055"/>
<dbReference type="InterPro" id="IPR001796">
    <property type="entry name" value="DHFR_dom"/>
</dbReference>
<dbReference type="Proteomes" id="UP000005392">
    <property type="component" value="Unassembled WGS sequence"/>
</dbReference>
<name>F9EQR3_9FUSO</name>
<dbReference type="Pfam" id="PF00186">
    <property type="entry name" value="DHFR_1"/>
    <property type="match status" value="1"/>
</dbReference>
<dbReference type="EMBL" id="AFQD01000439">
    <property type="protein sequence ID" value="EGQ78706.1"/>
    <property type="molecule type" value="Genomic_DNA"/>
</dbReference>
<sequence length="102" mass="11638">MGKKYYKNLKLIVCVGKDNLIGDRTPDENSNGMLWHIKEELIYFKNKTIGNTVLFGGTTAKYVPIELMKKNREVIVIHRNMNVPKLIEDLTLQNKTIFVAGG</sequence>
<dbReference type="SUPFAM" id="SSF53597">
    <property type="entry name" value="Dihydrofolate reductase-like"/>
    <property type="match status" value="1"/>
</dbReference>
<dbReference type="GO" id="GO:0004146">
    <property type="term" value="F:dihydrofolate reductase activity"/>
    <property type="evidence" value="ECO:0007669"/>
    <property type="project" value="UniProtKB-EC"/>
</dbReference>
<evidence type="ECO:0000313" key="3">
    <source>
        <dbReference type="Proteomes" id="UP000005392"/>
    </source>
</evidence>
<feature type="non-terminal residue" evidence="2">
    <location>
        <position position="102"/>
    </location>
</feature>
<dbReference type="HOGENOM" id="CLU_2283330_0_0_0"/>
<keyword evidence="3" id="KW-1185">Reference proteome</keyword>
<reference evidence="2 3" key="1">
    <citation type="submission" date="2011-05" db="EMBL/GenBank/DDBJ databases">
        <authorList>
            <person name="Muzny D."/>
            <person name="Qin X."/>
            <person name="Deng J."/>
            <person name="Jiang H."/>
            <person name="Liu Y."/>
            <person name="Qu J."/>
            <person name="Song X.-Z."/>
            <person name="Zhang L."/>
            <person name="Thornton R."/>
            <person name="Coyle M."/>
            <person name="Francisco L."/>
            <person name="Jackson L."/>
            <person name="Javaid M."/>
            <person name="Korchina V."/>
            <person name="Kovar C."/>
            <person name="Mata R."/>
            <person name="Mathew T."/>
            <person name="Ngo R."/>
            <person name="Nguyen L."/>
            <person name="Nguyen N."/>
            <person name="Okwuonu G."/>
            <person name="Ongeri F."/>
            <person name="Pham C."/>
            <person name="Simmons D."/>
            <person name="Wilczek-Boney K."/>
            <person name="Hale W."/>
            <person name="Jakkamsetti A."/>
            <person name="Pham P."/>
            <person name="Ruth R."/>
            <person name="San Lucas F."/>
            <person name="Warren J."/>
            <person name="Zhang J."/>
            <person name="Zhao Z."/>
            <person name="Zhou C."/>
            <person name="Zhu D."/>
            <person name="Lee S."/>
            <person name="Bess C."/>
            <person name="Blankenburg K."/>
            <person name="Forbes L."/>
            <person name="Fu Q."/>
            <person name="Gubbala S."/>
            <person name="Hirani K."/>
            <person name="Jayaseelan J.C."/>
            <person name="Lara F."/>
            <person name="Munidasa M."/>
            <person name="Palculict T."/>
            <person name="Patil S."/>
            <person name="Pu L.-L."/>
            <person name="Saada N."/>
            <person name="Tang L."/>
            <person name="Weissenberger G."/>
            <person name="Zhu Y."/>
            <person name="Hemphill L."/>
            <person name="Shang Y."/>
            <person name="Youmans B."/>
            <person name="Ayvaz T."/>
            <person name="Ross M."/>
            <person name="Santibanez J."/>
            <person name="Aqrawi P."/>
            <person name="Gross S."/>
            <person name="Joshi V."/>
            <person name="Fowler G."/>
            <person name="Nazareth L."/>
            <person name="Reid J."/>
            <person name="Worley K."/>
            <person name="Petrosino J."/>
            <person name="Highlander S."/>
            <person name="Gibbs R."/>
        </authorList>
    </citation>
    <scope>NUCLEOTIDE SEQUENCE [LARGE SCALE GENOMIC DNA]</scope>
    <source>
        <strain evidence="2 3">ATCC 51191</strain>
    </source>
</reference>
<evidence type="ECO:0000259" key="1">
    <source>
        <dbReference type="PROSITE" id="PS51330"/>
    </source>
</evidence>
<accession>F9EQR3</accession>
<dbReference type="GO" id="GO:0046654">
    <property type="term" value="P:tetrahydrofolate biosynthetic process"/>
    <property type="evidence" value="ECO:0007669"/>
    <property type="project" value="InterPro"/>
</dbReference>
<protein>
    <submittedName>
        <fullName evidence="2">Dihydrofolate reductase</fullName>
        <ecNumber evidence="2">1.5.1.3</ecNumber>
    </submittedName>
</protein>
<dbReference type="PROSITE" id="PS51330">
    <property type="entry name" value="DHFR_2"/>
    <property type="match status" value="1"/>
</dbReference>
<gene>
    <name evidence="2" type="primary">folA2</name>
    <name evidence="2" type="ORF">HMPREF9094_2268</name>
</gene>
<feature type="domain" description="DHFR" evidence="1">
    <location>
        <begin position="8"/>
        <end position="102"/>
    </location>
</feature>
<dbReference type="AlphaFoldDB" id="F9EQR3"/>
<dbReference type="InterPro" id="IPR024072">
    <property type="entry name" value="DHFR-like_dom_sf"/>
</dbReference>
<proteinExistence type="predicted"/>
<organism evidence="2 3">
    <name type="scientific">Fusobacterium animalis ATCC 51191</name>
    <dbReference type="NCBI Taxonomy" id="997347"/>
    <lineage>
        <taxon>Bacteria</taxon>
        <taxon>Fusobacteriati</taxon>
        <taxon>Fusobacteriota</taxon>
        <taxon>Fusobacteriia</taxon>
        <taxon>Fusobacteriales</taxon>
        <taxon>Fusobacteriaceae</taxon>
        <taxon>Fusobacterium</taxon>
    </lineage>
</organism>
<dbReference type="EC" id="1.5.1.3" evidence="2"/>
<evidence type="ECO:0000313" key="2">
    <source>
        <dbReference type="EMBL" id="EGQ78706.1"/>
    </source>
</evidence>
<comment type="caution">
    <text evidence="2">The sequence shown here is derived from an EMBL/GenBank/DDBJ whole genome shotgun (WGS) entry which is preliminary data.</text>
</comment>